<dbReference type="InParanoid" id="A0A1U7SH51"/>
<keyword evidence="12" id="KW-0753">Steroid metabolism</keyword>
<dbReference type="GO" id="GO:0033344">
    <property type="term" value="P:cholesterol efflux"/>
    <property type="evidence" value="ECO:0007669"/>
    <property type="project" value="TreeGrafter"/>
</dbReference>
<proteinExistence type="inferred from homology"/>
<evidence type="ECO:0000256" key="2">
    <source>
        <dbReference type="ARBA" id="ARBA00008788"/>
    </source>
</evidence>
<evidence type="ECO:0000256" key="12">
    <source>
        <dbReference type="ARBA" id="ARBA00023221"/>
    </source>
</evidence>
<dbReference type="GO" id="GO:0120020">
    <property type="term" value="F:cholesterol transfer activity"/>
    <property type="evidence" value="ECO:0007669"/>
    <property type="project" value="TreeGrafter"/>
</dbReference>
<dbReference type="PANTHER" id="PTHR18976">
    <property type="entry name" value="APOLIPOPROTEIN"/>
    <property type="match status" value="1"/>
</dbReference>
<dbReference type="CTD" id="335"/>
<keyword evidence="8" id="KW-0345">HDL</keyword>
<dbReference type="Proteomes" id="UP000189705">
    <property type="component" value="Unplaced"/>
</dbReference>
<keyword evidence="3" id="KW-0813">Transport</keyword>
<keyword evidence="5" id="KW-0153">Cholesterol metabolism</keyword>
<dbReference type="GO" id="GO:0042157">
    <property type="term" value="P:lipoprotein metabolic process"/>
    <property type="evidence" value="ECO:0007669"/>
    <property type="project" value="InterPro"/>
</dbReference>
<evidence type="ECO:0000256" key="1">
    <source>
        <dbReference type="ARBA" id="ARBA00004613"/>
    </source>
</evidence>
<comment type="subcellular location">
    <subcellularLocation>
        <location evidence="1">Secreted</location>
    </subcellularLocation>
</comment>
<keyword evidence="7" id="KW-0677">Repeat</keyword>
<keyword evidence="15" id="KW-1185">Reference proteome</keyword>
<dbReference type="FunFam" id="1.20.5.20:FF:000001">
    <property type="entry name" value="apolipoprotein A-I"/>
    <property type="match status" value="1"/>
</dbReference>
<dbReference type="InterPro" id="IPR000074">
    <property type="entry name" value="ApoA_E"/>
</dbReference>
<accession>A0A1U7SH51</accession>
<keyword evidence="10" id="KW-0443">Lipid metabolism</keyword>
<dbReference type="RefSeq" id="XP_006030393.1">
    <property type="nucleotide sequence ID" value="XM_006030331.3"/>
</dbReference>
<comment type="function">
    <text evidence="13">Participates in the reverse transport of cholesterol from tissues to the liver for excretion by promoting cholesterol efflux from tissues and by acting as a cofactor for the lecithin cholesterol acyltransferase (LCAT).</text>
</comment>
<evidence type="ECO:0000256" key="11">
    <source>
        <dbReference type="ARBA" id="ARBA00023166"/>
    </source>
</evidence>
<dbReference type="GO" id="GO:0034362">
    <property type="term" value="C:low-density lipoprotein particle"/>
    <property type="evidence" value="ECO:0007669"/>
    <property type="project" value="TreeGrafter"/>
</dbReference>
<sequence>MRAIVVTLALVFLTGTQARYFWQHDDPQTRLDRFKDMLNVYMETMKASGKEVVAQFDASAVGKQLDLKVGDTLDSLSSTIVQMKEDLAPYYEEMRDAWDKETESLQSEVAQDLEQVRQKFQTALEQFAQQWGAEVDQYREKLVPVVSNMKELSRQKLELLQQQLTPLAEEAQGRMRGHVDELRKNLAPYKEELTQKIQKLHESFPYTSNVRDQAVQHLSSLREKVTPLVQDFRERVKPYTDSVKTHLLNLFQEARKTLS</sequence>
<evidence type="ECO:0000256" key="4">
    <source>
        <dbReference type="ARBA" id="ARBA00022525"/>
    </source>
</evidence>
<dbReference type="GO" id="GO:0034361">
    <property type="term" value="C:very-low-density lipoprotein particle"/>
    <property type="evidence" value="ECO:0007669"/>
    <property type="project" value="TreeGrafter"/>
</dbReference>
<evidence type="ECO:0000313" key="15">
    <source>
        <dbReference type="Proteomes" id="UP000189705"/>
    </source>
</evidence>
<name>A0A1U7SH51_ALLSI</name>
<dbReference type="AlphaFoldDB" id="A0A1U7SH51"/>
<evidence type="ECO:0000256" key="6">
    <source>
        <dbReference type="ARBA" id="ARBA00022729"/>
    </source>
</evidence>
<evidence type="ECO:0000256" key="10">
    <source>
        <dbReference type="ARBA" id="ARBA00023098"/>
    </source>
</evidence>
<dbReference type="GO" id="GO:0060228">
    <property type="term" value="F:phosphatidylcholine-sterol O-acyltransferase activator activity"/>
    <property type="evidence" value="ECO:0007669"/>
    <property type="project" value="TreeGrafter"/>
</dbReference>
<protein>
    <submittedName>
        <fullName evidence="16">Apolipoprotein A-I</fullName>
    </submittedName>
</protein>
<dbReference type="GO" id="GO:1903561">
    <property type="term" value="C:extracellular vesicle"/>
    <property type="evidence" value="ECO:0007669"/>
    <property type="project" value="TreeGrafter"/>
</dbReference>
<feature type="signal peptide" evidence="14">
    <location>
        <begin position="1"/>
        <end position="18"/>
    </location>
</feature>
<dbReference type="Gene3D" id="1.20.5.20">
    <property type="match status" value="1"/>
</dbReference>
<dbReference type="OrthoDB" id="8727817at2759"/>
<reference evidence="16" key="1">
    <citation type="submission" date="2025-08" db="UniProtKB">
        <authorList>
            <consortium name="RefSeq"/>
        </authorList>
    </citation>
    <scope>IDENTIFICATION</scope>
</reference>
<evidence type="ECO:0000256" key="5">
    <source>
        <dbReference type="ARBA" id="ARBA00022548"/>
    </source>
</evidence>
<evidence type="ECO:0000256" key="7">
    <source>
        <dbReference type="ARBA" id="ARBA00022737"/>
    </source>
</evidence>
<dbReference type="Gene3D" id="1.20.120.20">
    <property type="entry name" value="Apolipoprotein"/>
    <property type="match status" value="1"/>
</dbReference>
<keyword evidence="11" id="KW-1207">Sterol metabolism</keyword>
<dbReference type="SUPFAM" id="SSF58113">
    <property type="entry name" value="Apolipoprotein A-I"/>
    <property type="match status" value="1"/>
</dbReference>
<dbReference type="KEGG" id="asn:102370247"/>
<keyword evidence="9" id="KW-0445">Lipid transport</keyword>
<keyword evidence="4" id="KW-0964">Secreted</keyword>
<comment type="similarity">
    <text evidence="2">Belongs to the apolipoprotein A1/A4/E family.</text>
</comment>
<gene>
    <name evidence="16" type="primary">APOA1</name>
</gene>
<evidence type="ECO:0000256" key="14">
    <source>
        <dbReference type="SAM" id="SignalP"/>
    </source>
</evidence>
<evidence type="ECO:0000313" key="16">
    <source>
        <dbReference type="RefSeq" id="XP_006030393.1"/>
    </source>
</evidence>
<dbReference type="Pfam" id="PF01442">
    <property type="entry name" value="Apolipoprotein"/>
    <property type="match status" value="1"/>
</dbReference>
<evidence type="ECO:0000256" key="8">
    <source>
        <dbReference type="ARBA" id="ARBA00022850"/>
    </source>
</evidence>
<dbReference type="InterPro" id="IPR050163">
    <property type="entry name" value="Apolipoprotein_A1/A4/E"/>
</dbReference>
<organism evidence="15 16">
    <name type="scientific">Alligator sinensis</name>
    <name type="common">Chinese alligator</name>
    <dbReference type="NCBI Taxonomy" id="38654"/>
    <lineage>
        <taxon>Eukaryota</taxon>
        <taxon>Metazoa</taxon>
        <taxon>Chordata</taxon>
        <taxon>Craniata</taxon>
        <taxon>Vertebrata</taxon>
        <taxon>Euteleostomi</taxon>
        <taxon>Archelosauria</taxon>
        <taxon>Archosauria</taxon>
        <taxon>Crocodylia</taxon>
        <taxon>Alligatoridae</taxon>
        <taxon>Alligatorinae</taxon>
        <taxon>Alligator</taxon>
    </lineage>
</organism>
<dbReference type="GO" id="GO:0005543">
    <property type="term" value="F:phospholipid binding"/>
    <property type="evidence" value="ECO:0007669"/>
    <property type="project" value="TreeGrafter"/>
</dbReference>
<dbReference type="eggNOG" id="ENOG502S1XQ">
    <property type="taxonomic scope" value="Eukaryota"/>
</dbReference>
<dbReference type="GeneID" id="102370247"/>
<dbReference type="GO" id="GO:0033700">
    <property type="term" value="P:phospholipid efflux"/>
    <property type="evidence" value="ECO:0007669"/>
    <property type="project" value="TreeGrafter"/>
</dbReference>
<dbReference type="GO" id="GO:0055090">
    <property type="term" value="P:acylglycerol homeostasis"/>
    <property type="evidence" value="ECO:0007669"/>
    <property type="project" value="TreeGrafter"/>
</dbReference>
<dbReference type="GO" id="GO:0034364">
    <property type="term" value="C:high-density lipoprotein particle"/>
    <property type="evidence" value="ECO:0007669"/>
    <property type="project" value="UniProtKB-KW"/>
</dbReference>
<dbReference type="GO" id="GO:0042627">
    <property type="term" value="C:chylomicron"/>
    <property type="evidence" value="ECO:0007669"/>
    <property type="project" value="TreeGrafter"/>
</dbReference>
<evidence type="ECO:0000256" key="13">
    <source>
        <dbReference type="ARBA" id="ARBA00037506"/>
    </source>
</evidence>
<dbReference type="GO" id="GO:0008203">
    <property type="term" value="P:cholesterol metabolic process"/>
    <property type="evidence" value="ECO:0007669"/>
    <property type="project" value="UniProtKB-KW"/>
</dbReference>
<evidence type="ECO:0000256" key="9">
    <source>
        <dbReference type="ARBA" id="ARBA00023055"/>
    </source>
</evidence>
<keyword evidence="6 14" id="KW-0732">Signal</keyword>
<evidence type="ECO:0000256" key="3">
    <source>
        <dbReference type="ARBA" id="ARBA00022448"/>
    </source>
</evidence>
<dbReference type="PANTHER" id="PTHR18976:SF11">
    <property type="entry name" value="APOLIPOPROTEIN A-I"/>
    <property type="match status" value="1"/>
</dbReference>
<feature type="chain" id="PRO_5010571391" evidence="14">
    <location>
        <begin position="19"/>
        <end position="259"/>
    </location>
</feature>
<dbReference type="STRING" id="38654.A0A1U7SH51"/>
<dbReference type="Gene3D" id="6.10.140.380">
    <property type="match status" value="1"/>
</dbReference>